<reference evidence="1" key="1">
    <citation type="submission" date="2014-11" db="EMBL/GenBank/DDBJ databases">
        <authorList>
            <person name="Amaro Gonzalez C."/>
        </authorList>
    </citation>
    <scope>NUCLEOTIDE SEQUENCE</scope>
</reference>
<accession>A0A0E9WY70</accession>
<sequence length="75" mass="8609">MSGNLLTVLLQLKGGWHTPHQFTSSSSVTRTPKAHKQNKKKTTSFWFEADNHSCLFHLTILIFLLKNSLKKKKTK</sequence>
<evidence type="ECO:0000313" key="1">
    <source>
        <dbReference type="EMBL" id="JAH95274.1"/>
    </source>
</evidence>
<organism evidence="1">
    <name type="scientific">Anguilla anguilla</name>
    <name type="common">European freshwater eel</name>
    <name type="synonym">Muraena anguilla</name>
    <dbReference type="NCBI Taxonomy" id="7936"/>
    <lineage>
        <taxon>Eukaryota</taxon>
        <taxon>Metazoa</taxon>
        <taxon>Chordata</taxon>
        <taxon>Craniata</taxon>
        <taxon>Vertebrata</taxon>
        <taxon>Euteleostomi</taxon>
        <taxon>Actinopterygii</taxon>
        <taxon>Neopterygii</taxon>
        <taxon>Teleostei</taxon>
        <taxon>Anguilliformes</taxon>
        <taxon>Anguillidae</taxon>
        <taxon>Anguilla</taxon>
    </lineage>
</organism>
<dbReference type="EMBL" id="GBXM01013303">
    <property type="protein sequence ID" value="JAH95274.1"/>
    <property type="molecule type" value="Transcribed_RNA"/>
</dbReference>
<dbReference type="AlphaFoldDB" id="A0A0E9WY70"/>
<reference evidence="1" key="2">
    <citation type="journal article" date="2015" name="Fish Shellfish Immunol.">
        <title>Early steps in the European eel (Anguilla anguilla)-Vibrio vulnificus interaction in the gills: Role of the RtxA13 toxin.</title>
        <authorList>
            <person name="Callol A."/>
            <person name="Pajuelo D."/>
            <person name="Ebbesson L."/>
            <person name="Teles M."/>
            <person name="MacKenzie S."/>
            <person name="Amaro C."/>
        </authorList>
    </citation>
    <scope>NUCLEOTIDE SEQUENCE</scope>
</reference>
<proteinExistence type="predicted"/>
<name>A0A0E9WY70_ANGAN</name>
<protein>
    <submittedName>
        <fullName evidence="1">Uncharacterized protein</fullName>
    </submittedName>
</protein>